<dbReference type="InterPro" id="IPR008942">
    <property type="entry name" value="ENTH_VHS"/>
</dbReference>
<dbReference type="GO" id="GO:0006897">
    <property type="term" value="P:endocytosis"/>
    <property type="evidence" value="ECO:0007669"/>
    <property type="project" value="TreeGrafter"/>
</dbReference>
<keyword evidence="4" id="KW-0968">Cytoplasmic vesicle</keyword>
<dbReference type="PANTHER" id="PTHR12276:SF99">
    <property type="entry name" value="EPSIN-2-LIKE"/>
    <property type="match status" value="1"/>
</dbReference>
<dbReference type="CDD" id="cd03571">
    <property type="entry name" value="ENTH"/>
    <property type="match status" value="1"/>
</dbReference>
<dbReference type="Pfam" id="PF01417">
    <property type="entry name" value="ENTH"/>
    <property type="match status" value="1"/>
</dbReference>
<dbReference type="PANTHER" id="PTHR12276">
    <property type="entry name" value="EPSIN/ENT-RELATED"/>
    <property type="match status" value="1"/>
</dbReference>
<dbReference type="InterPro" id="IPR013809">
    <property type="entry name" value="ENTH"/>
</dbReference>
<dbReference type="GO" id="GO:0005886">
    <property type="term" value="C:plasma membrane"/>
    <property type="evidence" value="ECO:0007669"/>
    <property type="project" value="TreeGrafter"/>
</dbReference>
<dbReference type="OrthoDB" id="4033880at2759"/>
<evidence type="ECO:0000313" key="8">
    <source>
        <dbReference type="RefSeq" id="XP_027104456.2"/>
    </source>
</evidence>
<evidence type="ECO:0000256" key="2">
    <source>
        <dbReference type="ARBA" id="ARBA00004555"/>
    </source>
</evidence>
<dbReference type="GO" id="GO:0005768">
    <property type="term" value="C:endosome"/>
    <property type="evidence" value="ECO:0007669"/>
    <property type="project" value="TreeGrafter"/>
</dbReference>
<comment type="subcellular location">
    <subcellularLocation>
        <location evidence="1">Cytoplasmic vesicle</location>
        <location evidence="1">Clathrin-coated vesicle</location>
    </subcellularLocation>
    <subcellularLocation>
        <location evidence="2">Golgi apparatus</location>
    </subcellularLocation>
</comment>
<sequence>MQFSPKTEKGKKAAYCPRRLKDSGKRNWSTWHVLLSSKCGKFRQASFFFKDKIKVARLALLDVTPAQLSTEEATNGDSSAPDARTMRLISRAAFEVDDYWRIVDVLHRRLQNYDRHNWRAAYQAMMLLEHLLTHGPARVAEEFQGDRDIIREMANLSYIDEKGFDWGLSVQKKAERVLKLIKDGSFLKEERAREQKLTVGIKGFGSFCERSILTDESSKCAYSDKYLRCHSHFCERQSTEDALLAADDERIPNAQEIRNRHRNLTTENPAQNSDANRTFEENDHPFYGKEDQALVSLLSSG</sequence>
<evidence type="ECO:0000256" key="3">
    <source>
        <dbReference type="ARBA" id="ARBA00023034"/>
    </source>
</evidence>
<gene>
    <name evidence="8" type="primary">LOC113725476</name>
</gene>
<evidence type="ECO:0000259" key="6">
    <source>
        <dbReference type="PROSITE" id="PS50942"/>
    </source>
</evidence>
<dbReference type="GO" id="GO:0030125">
    <property type="term" value="C:clathrin vesicle coat"/>
    <property type="evidence" value="ECO:0007669"/>
    <property type="project" value="TreeGrafter"/>
</dbReference>
<dbReference type="GO" id="GO:0030276">
    <property type="term" value="F:clathrin binding"/>
    <property type="evidence" value="ECO:0007669"/>
    <property type="project" value="TreeGrafter"/>
</dbReference>
<evidence type="ECO:0000313" key="7">
    <source>
        <dbReference type="Proteomes" id="UP001652660"/>
    </source>
</evidence>
<dbReference type="Proteomes" id="UP001652660">
    <property type="component" value="Chromosome 2c"/>
</dbReference>
<name>A0A6P6VP31_COFAR</name>
<proteinExistence type="predicted"/>
<feature type="region of interest" description="Disordered" evidence="5">
    <location>
        <begin position="257"/>
        <end position="285"/>
    </location>
</feature>
<dbReference type="GO" id="GO:0005794">
    <property type="term" value="C:Golgi apparatus"/>
    <property type="evidence" value="ECO:0007669"/>
    <property type="project" value="UniProtKB-SubCell"/>
</dbReference>
<feature type="domain" description="ENTH" evidence="6">
    <location>
        <begin position="58"/>
        <end position="191"/>
    </location>
</feature>
<dbReference type="PROSITE" id="PS50942">
    <property type="entry name" value="ENTH"/>
    <property type="match status" value="1"/>
</dbReference>
<evidence type="ECO:0000256" key="4">
    <source>
        <dbReference type="ARBA" id="ARBA00023329"/>
    </source>
</evidence>
<dbReference type="SUPFAM" id="SSF48464">
    <property type="entry name" value="ENTH/VHS domain"/>
    <property type="match status" value="1"/>
</dbReference>
<evidence type="ECO:0000256" key="5">
    <source>
        <dbReference type="SAM" id="MobiDB-lite"/>
    </source>
</evidence>
<dbReference type="Gene3D" id="1.25.40.90">
    <property type="match status" value="1"/>
</dbReference>
<reference evidence="7" key="1">
    <citation type="journal article" date="2025" name="Foods">
        <title>Unveiling the Microbial Signatures of Arabica Coffee Cherries: Insights into Ripeness Specific Diversity, Functional Traits, and Implications for Quality and Safety.</title>
        <authorList>
            <consortium name="RefSeq"/>
            <person name="Tenea G.N."/>
            <person name="Cifuentes V."/>
            <person name="Reyes P."/>
            <person name="Cevallos-Vallejos M."/>
        </authorList>
    </citation>
    <scope>NUCLEOTIDE SEQUENCE [LARGE SCALE GENOMIC DNA]</scope>
</reference>
<accession>A0A6P6VP31</accession>
<feature type="compositionally biased region" description="Polar residues" evidence="5">
    <location>
        <begin position="265"/>
        <end position="276"/>
    </location>
</feature>
<evidence type="ECO:0000256" key="1">
    <source>
        <dbReference type="ARBA" id="ARBA00004132"/>
    </source>
</evidence>
<dbReference type="AlphaFoldDB" id="A0A6P6VP31"/>
<dbReference type="GeneID" id="113725476"/>
<keyword evidence="3" id="KW-0333">Golgi apparatus</keyword>
<dbReference type="RefSeq" id="XP_027104456.2">
    <property type="nucleotide sequence ID" value="XM_027248655.2"/>
</dbReference>
<organism evidence="7 8">
    <name type="scientific">Coffea arabica</name>
    <name type="common">Arabian coffee</name>
    <dbReference type="NCBI Taxonomy" id="13443"/>
    <lineage>
        <taxon>Eukaryota</taxon>
        <taxon>Viridiplantae</taxon>
        <taxon>Streptophyta</taxon>
        <taxon>Embryophyta</taxon>
        <taxon>Tracheophyta</taxon>
        <taxon>Spermatophyta</taxon>
        <taxon>Magnoliopsida</taxon>
        <taxon>eudicotyledons</taxon>
        <taxon>Gunneridae</taxon>
        <taxon>Pentapetalae</taxon>
        <taxon>asterids</taxon>
        <taxon>lamiids</taxon>
        <taxon>Gentianales</taxon>
        <taxon>Rubiaceae</taxon>
        <taxon>Ixoroideae</taxon>
        <taxon>Gardenieae complex</taxon>
        <taxon>Bertiereae - Coffeeae clade</taxon>
        <taxon>Coffeeae</taxon>
        <taxon>Coffea</taxon>
    </lineage>
</organism>
<protein>
    <submittedName>
        <fullName evidence="8">ENTH domain-containing protein C794.11c-like</fullName>
    </submittedName>
</protein>
<dbReference type="GO" id="GO:0005543">
    <property type="term" value="F:phospholipid binding"/>
    <property type="evidence" value="ECO:0007669"/>
    <property type="project" value="TreeGrafter"/>
</dbReference>
<reference evidence="8" key="2">
    <citation type="submission" date="2025-08" db="UniProtKB">
        <authorList>
            <consortium name="RefSeq"/>
        </authorList>
    </citation>
    <scope>IDENTIFICATION</scope>
    <source>
        <tissue evidence="8">Leaves</tissue>
    </source>
</reference>
<dbReference type="SMART" id="SM00273">
    <property type="entry name" value="ENTH"/>
    <property type="match status" value="1"/>
</dbReference>
<keyword evidence="7" id="KW-1185">Reference proteome</keyword>